<dbReference type="CDD" id="cd07067">
    <property type="entry name" value="HP_PGM_like"/>
    <property type="match status" value="1"/>
</dbReference>
<dbReference type="AlphaFoldDB" id="A0A1I0XDV9"/>
<name>A0A1I0XDV9_9RHOB</name>
<dbReference type="EMBL" id="FOJU01000003">
    <property type="protein sequence ID" value="SFA99205.1"/>
    <property type="molecule type" value="Genomic_DNA"/>
</dbReference>
<dbReference type="OrthoDB" id="280692at2"/>
<reference evidence="2 3" key="1">
    <citation type="submission" date="2016-10" db="EMBL/GenBank/DDBJ databases">
        <authorList>
            <person name="de Groot N.N."/>
        </authorList>
    </citation>
    <scope>NUCLEOTIDE SEQUENCE [LARGE SCALE GENOMIC DNA]</scope>
    <source>
        <strain evidence="2 3">DSM 29316</strain>
    </source>
</reference>
<proteinExistence type="predicted"/>
<dbReference type="GO" id="GO:0016787">
    <property type="term" value="F:hydrolase activity"/>
    <property type="evidence" value="ECO:0007669"/>
    <property type="project" value="UniProtKB-KW"/>
</dbReference>
<keyword evidence="1" id="KW-0378">Hydrolase</keyword>
<evidence type="ECO:0000313" key="2">
    <source>
        <dbReference type="EMBL" id="SFA99205.1"/>
    </source>
</evidence>
<protein>
    <submittedName>
        <fullName evidence="2">Broad specificity phosphatase PhoE</fullName>
    </submittedName>
</protein>
<dbReference type="InterPro" id="IPR029033">
    <property type="entry name" value="His_PPase_superfam"/>
</dbReference>
<accession>A0A1I0XDV9</accession>
<keyword evidence="3" id="KW-1185">Reference proteome</keyword>
<dbReference type="SMART" id="SM00855">
    <property type="entry name" value="PGAM"/>
    <property type="match status" value="1"/>
</dbReference>
<gene>
    <name evidence="2" type="ORF">SAMN05421688_2171</name>
</gene>
<dbReference type="Gene3D" id="3.40.50.1240">
    <property type="entry name" value="Phosphoglycerate mutase-like"/>
    <property type="match status" value="1"/>
</dbReference>
<dbReference type="InterPro" id="IPR051021">
    <property type="entry name" value="Mito_Ser/Thr_phosphatase"/>
</dbReference>
<dbReference type="Proteomes" id="UP000198796">
    <property type="component" value="Unassembled WGS sequence"/>
</dbReference>
<evidence type="ECO:0000313" key="3">
    <source>
        <dbReference type="Proteomes" id="UP000198796"/>
    </source>
</evidence>
<dbReference type="SUPFAM" id="SSF53254">
    <property type="entry name" value="Phosphoglycerate mutase-like"/>
    <property type="match status" value="1"/>
</dbReference>
<evidence type="ECO:0000256" key="1">
    <source>
        <dbReference type="ARBA" id="ARBA00022801"/>
    </source>
</evidence>
<dbReference type="Pfam" id="PF00300">
    <property type="entry name" value="His_Phos_1"/>
    <property type="match status" value="1"/>
</dbReference>
<organism evidence="2 3">
    <name type="scientific">Poseidonocella pacifica</name>
    <dbReference type="NCBI Taxonomy" id="871651"/>
    <lineage>
        <taxon>Bacteria</taxon>
        <taxon>Pseudomonadati</taxon>
        <taxon>Pseudomonadota</taxon>
        <taxon>Alphaproteobacteria</taxon>
        <taxon>Rhodobacterales</taxon>
        <taxon>Roseobacteraceae</taxon>
        <taxon>Poseidonocella</taxon>
    </lineage>
</organism>
<dbReference type="InterPro" id="IPR013078">
    <property type="entry name" value="His_Pase_superF_clade-1"/>
</dbReference>
<dbReference type="RefSeq" id="WP_092064402.1">
    <property type="nucleotide sequence ID" value="NZ_FOJU01000003.1"/>
</dbReference>
<dbReference type="STRING" id="871651.SAMN05421688_2171"/>
<dbReference type="PANTHER" id="PTHR20935:SF0">
    <property type="entry name" value="SERINE_THREONINE-PROTEIN PHOSPHATASE PGAM5, MITOCHONDRIAL"/>
    <property type="match status" value="1"/>
</dbReference>
<dbReference type="PANTHER" id="PTHR20935">
    <property type="entry name" value="PHOSPHOGLYCERATE MUTASE-RELATED"/>
    <property type="match status" value="1"/>
</dbReference>
<sequence>MTELTLVRHGQANSAGRDEASYDKLSKLGHRQAAWLGEYLDTVPAYDRIVSGTMRRHLETARGANIAGLPHERDERLNELDYFGLSQSLRDSHGVPFPDTPESFAAHVPQVLGVWREGQMSDRVETYEQFRDRIFAALRSAAAGGDRPLLVTSTGVIATLTAIALGLDTSAKTKMFLAIAHTSIHRFEFRGDDLFLSQFGGTPHLDTAERLPHRTFV</sequence>